<dbReference type="PANTHER" id="PTHR23419">
    <property type="entry name" value="DIVALENT CATION TOLERANCE CUTA-RELATED"/>
    <property type="match status" value="1"/>
</dbReference>
<keyword evidence="3" id="KW-1185">Reference proteome</keyword>
<evidence type="ECO:0000313" key="3">
    <source>
        <dbReference type="Proteomes" id="UP000016569"/>
    </source>
</evidence>
<dbReference type="Pfam" id="PF03091">
    <property type="entry name" value="CutA1"/>
    <property type="match status" value="1"/>
</dbReference>
<sequence>MKNEVAVLYTTWPDAESAAAAGRTLVGERLCACVNILGPMRSIYRWEDAVEESVEIPALFKTTADVAAVLKSRILALHPYDTACVLMLPVSTEGSSGAFTAWVTDNVTAISE</sequence>
<dbReference type="GO" id="GO:0010038">
    <property type="term" value="P:response to metal ion"/>
    <property type="evidence" value="ECO:0007669"/>
    <property type="project" value="InterPro"/>
</dbReference>
<proteinExistence type="inferred from homology"/>
<dbReference type="SUPFAM" id="SSF54913">
    <property type="entry name" value="GlnB-like"/>
    <property type="match status" value="1"/>
</dbReference>
<name>A0A8E0NBD6_9CAUL</name>
<reference evidence="3" key="1">
    <citation type="journal article" date="2013" name="Genome Announc.">
        <title>Draft Genome Sequence of the Dimorphic Prosthecate Bacterium Brevundimonas abyssalis TAR-001T.</title>
        <authorList>
            <person name="Tsubouchi T."/>
            <person name="Nishi S."/>
            <person name="Usui K."/>
            <person name="Shimane Y."/>
            <person name="Takaki Y."/>
            <person name="Maruyama T."/>
            <person name="Hatada Y."/>
        </authorList>
    </citation>
    <scope>NUCLEOTIDE SEQUENCE [LARGE SCALE GENOMIC DNA]</scope>
    <source>
        <strain evidence="3">TAR-001</strain>
    </source>
</reference>
<dbReference type="OrthoDB" id="37622at2"/>
<organism evidence="2 3">
    <name type="scientific">Brevundimonas abyssalis TAR-001</name>
    <dbReference type="NCBI Taxonomy" id="1391729"/>
    <lineage>
        <taxon>Bacteria</taxon>
        <taxon>Pseudomonadati</taxon>
        <taxon>Pseudomonadota</taxon>
        <taxon>Alphaproteobacteria</taxon>
        <taxon>Caulobacterales</taxon>
        <taxon>Caulobacteraceae</taxon>
        <taxon>Brevundimonas</taxon>
    </lineage>
</organism>
<evidence type="ECO:0000313" key="2">
    <source>
        <dbReference type="EMBL" id="GAD58890.1"/>
    </source>
</evidence>
<dbReference type="EMBL" id="BATC01000014">
    <property type="protein sequence ID" value="GAD58890.1"/>
    <property type="molecule type" value="Genomic_DNA"/>
</dbReference>
<accession>A0A8E0NBD6</accession>
<dbReference type="InterPro" id="IPR015867">
    <property type="entry name" value="N-reg_PII/ATP_PRibTrfase_C"/>
</dbReference>
<dbReference type="Proteomes" id="UP000016569">
    <property type="component" value="Unassembled WGS sequence"/>
</dbReference>
<dbReference type="RefSeq" id="WP_021696986.1">
    <property type="nucleotide sequence ID" value="NZ_BATC01000014.1"/>
</dbReference>
<protein>
    <submittedName>
        <fullName evidence="2">Periplasmic divalent cation tolerance protein CutA</fullName>
    </submittedName>
</protein>
<dbReference type="Gene3D" id="3.30.70.120">
    <property type="match status" value="1"/>
</dbReference>
<dbReference type="InterPro" id="IPR011322">
    <property type="entry name" value="N-reg_PII-like_a/b"/>
</dbReference>
<evidence type="ECO:0000256" key="1">
    <source>
        <dbReference type="ARBA" id="ARBA00010169"/>
    </source>
</evidence>
<dbReference type="InterPro" id="IPR004323">
    <property type="entry name" value="Ion_tolerance_CutA"/>
</dbReference>
<comment type="caution">
    <text evidence="2">The sequence shown here is derived from an EMBL/GenBank/DDBJ whole genome shotgun (WGS) entry which is preliminary data.</text>
</comment>
<dbReference type="GO" id="GO:0005507">
    <property type="term" value="F:copper ion binding"/>
    <property type="evidence" value="ECO:0007669"/>
    <property type="project" value="TreeGrafter"/>
</dbReference>
<gene>
    <name evidence="2" type="ORF">MBEBAB_1140</name>
</gene>
<comment type="similarity">
    <text evidence="1">Belongs to the CutA family.</text>
</comment>
<dbReference type="PANTHER" id="PTHR23419:SF8">
    <property type="entry name" value="FI09726P"/>
    <property type="match status" value="1"/>
</dbReference>
<dbReference type="AlphaFoldDB" id="A0A8E0NBD6"/>